<dbReference type="AlphaFoldDB" id="G4Z741"/>
<evidence type="ECO:0000256" key="1">
    <source>
        <dbReference type="SAM" id="MobiDB-lite"/>
    </source>
</evidence>
<keyword evidence="3" id="KW-1185">Reference proteome</keyword>
<name>G4Z741_PHYSP</name>
<feature type="region of interest" description="Disordered" evidence="1">
    <location>
        <begin position="509"/>
        <end position="536"/>
    </location>
</feature>
<dbReference type="OMA" id="WADICCA"/>
<accession>G4Z741</accession>
<dbReference type="RefSeq" id="XP_009524510.1">
    <property type="nucleotide sequence ID" value="XM_009526215.1"/>
</dbReference>
<gene>
    <name evidence="2" type="ORF">PHYSODRAFT_299404</name>
</gene>
<proteinExistence type="predicted"/>
<dbReference type="GeneID" id="20641728"/>
<dbReference type="EMBL" id="JH159153">
    <property type="protein sequence ID" value="EGZ21793.1"/>
    <property type="molecule type" value="Genomic_DNA"/>
</dbReference>
<protein>
    <submittedName>
        <fullName evidence="2">Uncharacterized protein</fullName>
    </submittedName>
</protein>
<dbReference type="InParanoid" id="G4Z741"/>
<reference evidence="2 3" key="1">
    <citation type="journal article" date="2006" name="Science">
        <title>Phytophthora genome sequences uncover evolutionary origins and mechanisms of pathogenesis.</title>
        <authorList>
            <person name="Tyler B.M."/>
            <person name="Tripathy S."/>
            <person name="Zhang X."/>
            <person name="Dehal P."/>
            <person name="Jiang R.H."/>
            <person name="Aerts A."/>
            <person name="Arredondo F.D."/>
            <person name="Baxter L."/>
            <person name="Bensasson D."/>
            <person name="Beynon J.L."/>
            <person name="Chapman J."/>
            <person name="Damasceno C.M."/>
            <person name="Dorrance A.E."/>
            <person name="Dou D."/>
            <person name="Dickerman A.W."/>
            <person name="Dubchak I.L."/>
            <person name="Garbelotto M."/>
            <person name="Gijzen M."/>
            <person name="Gordon S.G."/>
            <person name="Govers F."/>
            <person name="Grunwald N.J."/>
            <person name="Huang W."/>
            <person name="Ivors K.L."/>
            <person name="Jones R.W."/>
            <person name="Kamoun S."/>
            <person name="Krampis K."/>
            <person name="Lamour K.H."/>
            <person name="Lee M.K."/>
            <person name="McDonald W.H."/>
            <person name="Medina M."/>
            <person name="Meijer H.J."/>
            <person name="Nordberg E.K."/>
            <person name="Maclean D.J."/>
            <person name="Ospina-Giraldo M.D."/>
            <person name="Morris P.F."/>
            <person name="Phuntumart V."/>
            <person name="Putnam N.H."/>
            <person name="Rash S."/>
            <person name="Rose J.K."/>
            <person name="Sakihama Y."/>
            <person name="Salamov A.A."/>
            <person name="Savidor A."/>
            <person name="Scheuring C.F."/>
            <person name="Smith B.M."/>
            <person name="Sobral B.W."/>
            <person name="Terry A."/>
            <person name="Torto-Alalibo T.A."/>
            <person name="Win J."/>
            <person name="Xu Z."/>
            <person name="Zhang H."/>
            <person name="Grigoriev I.V."/>
            <person name="Rokhsar D.S."/>
            <person name="Boore J.L."/>
        </authorList>
    </citation>
    <scope>NUCLEOTIDE SEQUENCE [LARGE SCALE GENOMIC DNA]</scope>
    <source>
        <strain evidence="2 3">P6497</strain>
    </source>
</reference>
<evidence type="ECO:0000313" key="3">
    <source>
        <dbReference type="Proteomes" id="UP000002640"/>
    </source>
</evidence>
<sequence>MECKAALKVRWTAEEVTMLVEEWAKVCSTPGTKALAGERRSKAIFDRYNSRCIRTGQLRRSPAAVDTQRNRMVHFARFVSDFDRSEQTQGGRLWFELSCEEQLKVDIPMEWRRQITTFTPESFTVFKDTVLPMEAQFGGFLKRTRRVPKSDKPRVKVRTKRQRCWSTQDEVLLAEKWGQFLTRHGLMLAEFMKMEYDSRTYRRLACPGRSTLTSWKKLHALVASWEFISAFNAQNQPGWFELDDDEQDFLLMWGELPDNFEALEQEVFDAMEQAAPKYWGEVKVEPKLKNESELVAPLSPKAISTPLQDGLIPPNLVQLALLCPANVGIGADASATSDTALDQLLLEDDDLDGEFEVLQPAAVAVLPSMNYAALTPDTRLIPSIQASDSIEDEGAPKMQPVDLEPAEVTPCTNVSGSLLSAVEKHRKDVQEGFHRLLNVLEQEDERTLECIRTMQLDHRAWTNRAGLLKHMELVMSQQSNRLMSALRNADEVCSQNGAEVRSLMQGLLGAGLDPPRNGSTGPDVVARVDPSDVVLH</sequence>
<dbReference type="Proteomes" id="UP000002640">
    <property type="component" value="Unassembled WGS sequence"/>
</dbReference>
<organism evidence="2 3">
    <name type="scientific">Phytophthora sojae (strain P6497)</name>
    <name type="common">Soybean stem and root rot agent</name>
    <name type="synonym">Phytophthora megasperma f. sp. glycines</name>
    <dbReference type="NCBI Taxonomy" id="1094619"/>
    <lineage>
        <taxon>Eukaryota</taxon>
        <taxon>Sar</taxon>
        <taxon>Stramenopiles</taxon>
        <taxon>Oomycota</taxon>
        <taxon>Peronosporomycetes</taxon>
        <taxon>Peronosporales</taxon>
        <taxon>Peronosporaceae</taxon>
        <taxon>Phytophthora</taxon>
    </lineage>
</organism>
<dbReference type="KEGG" id="psoj:PHYSODRAFT_299404"/>
<evidence type="ECO:0000313" key="2">
    <source>
        <dbReference type="EMBL" id="EGZ21793.1"/>
    </source>
</evidence>